<evidence type="ECO:0000256" key="4">
    <source>
        <dbReference type="ARBA" id="ARBA00022679"/>
    </source>
</evidence>
<keyword evidence="4 8" id="KW-0808">Transferase</keyword>
<reference evidence="10 11" key="1">
    <citation type="submission" date="2024-07" db="EMBL/GenBank/DDBJ databases">
        <authorList>
            <person name="Dulla G.F.J."/>
            <person name="Delorm J.G."/>
        </authorList>
    </citation>
    <scope>NUCLEOTIDE SEQUENCE [LARGE SCALE GENOMIC DNA]</scope>
    <source>
        <strain evidence="10 11">JGD 233</strain>
    </source>
</reference>
<dbReference type="PANTHER" id="PTHR13929:SF0">
    <property type="entry name" value="UBIA PRENYLTRANSFERASE DOMAIN-CONTAINING PROTEIN 1"/>
    <property type="match status" value="1"/>
</dbReference>
<organism evidence="10 11">
    <name type="scientific">Erwinia papayae</name>
    <dbReference type="NCBI Taxonomy" id="206499"/>
    <lineage>
        <taxon>Bacteria</taxon>
        <taxon>Pseudomonadati</taxon>
        <taxon>Pseudomonadota</taxon>
        <taxon>Gammaproteobacteria</taxon>
        <taxon>Enterobacterales</taxon>
        <taxon>Erwiniaceae</taxon>
        <taxon>Erwinia</taxon>
    </lineage>
</organism>
<feature type="transmembrane region" description="Helical" evidence="8">
    <location>
        <begin position="288"/>
        <end position="308"/>
    </location>
</feature>
<dbReference type="InterPro" id="IPR026046">
    <property type="entry name" value="UBIAD1"/>
</dbReference>
<dbReference type="EMBL" id="JBFKZN010000012">
    <property type="protein sequence ID" value="MEW5291399.1"/>
    <property type="molecule type" value="Genomic_DNA"/>
</dbReference>
<dbReference type="Pfam" id="PF01040">
    <property type="entry name" value="UbiA"/>
    <property type="match status" value="1"/>
</dbReference>
<accession>A0ABV3N6G9</accession>
<comment type="subcellular location">
    <subcellularLocation>
        <location evidence="8">Cell membrane</location>
        <topology evidence="8">Multi-pass membrane protein</topology>
    </subcellularLocation>
    <subcellularLocation>
        <location evidence="1">Membrane</location>
        <topology evidence="1">Multi-pass membrane protein</topology>
    </subcellularLocation>
</comment>
<dbReference type="InterPro" id="IPR004657">
    <property type="entry name" value="MenA"/>
</dbReference>
<evidence type="ECO:0000256" key="2">
    <source>
        <dbReference type="ARBA" id="ARBA00022428"/>
    </source>
</evidence>
<feature type="transmembrane region" description="Helical" evidence="8">
    <location>
        <begin position="21"/>
        <end position="42"/>
    </location>
</feature>
<dbReference type="RefSeq" id="WP_367168473.1">
    <property type="nucleotide sequence ID" value="NZ_JBFKZN010000012.1"/>
</dbReference>
<comment type="catalytic activity">
    <reaction evidence="8">
        <text>an all-trans-polyprenyl diphosphate + 1,4-dihydroxy-2-naphthoate + H(+) = a 2-demethylmenaquinol + CO2 + diphosphate</text>
        <dbReference type="Rhea" id="RHEA:26478"/>
        <dbReference type="Rhea" id="RHEA-COMP:9563"/>
        <dbReference type="Rhea" id="RHEA-COMP:9564"/>
        <dbReference type="ChEBI" id="CHEBI:11173"/>
        <dbReference type="ChEBI" id="CHEBI:15378"/>
        <dbReference type="ChEBI" id="CHEBI:16526"/>
        <dbReference type="ChEBI" id="CHEBI:33019"/>
        <dbReference type="ChEBI" id="CHEBI:55437"/>
        <dbReference type="ChEBI" id="CHEBI:58914"/>
        <dbReference type="EC" id="2.5.1.74"/>
    </reaction>
</comment>
<evidence type="ECO:0000313" key="10">
    <source>
        <dbReference type="EMBL" id="MEW5291399.1"/>
    </source>
</evidence>
<dbReference type="Gene3D" id="1.20.120.1780">
    <property type="entry name" value="UbiA prenyltransferase"/>
    <property type="match status" value="1"/>
</dbReference>
<protein>
    <recommendedName>
        <fullName evidence="8 9">1,4-dihydroxy-2-naphthoate octaprenyltransferase</fullName>
        <shortName evidence="8">DHNA-octaprenyltransferase</shortName>
        <ecNumber evidence="8 9">2.5.1.74</ecNumber>
    </recommendedName>
</protein>
<name>A0ABV3N6G9_9GAMM</name>
<evidence type="ECO:0000256" key="6">
    <source>
        <dbReference type="ARBA" id="ARBA00022989"/>
    </source>
</evidence>
<comment type="similarity">
    <text evidence="8">Belongs to the MenA family. Type 1 subfamily.</text>
</comment>
<keyword evidence="11" id="KW-1185">Reference proteome</keyword>
<feature type="transmembrane region" description="Helical" evidence="8">
    <location>
        <begin position="129"/>
        <end position="148"/>
    </location>
</feature>
<evidence type="ECO:0000256" key="7">
    <source>
        <dbReference type="ARBA" id="ARBA00023136"/>
    </source>
</evidence>
<comment type="function">
    <text evidence="8">Conversion of 1,4-dihydroxy-2-naphthoate (DHNA) to demethylmenaquinone (DMK).</text>
</comment>
<keyword evidence="7 8" id="KW-0472">Membrane</keyword>
<dbReference type="NCBIfam" id="TIGR00751">
    <property type="entry name" value="menA"/>
    <property type="match status" value="1"/>
</dbReference>
<comment type="caution">
    <text evidence="10">The sequence shown here is derived from an EMBL/GenBank/DDBJ whole genome shotgun (WGS) entry which is preliminary data.</text>
</comment>
<dbReference type="GO" id="GO:0046428">
    <property type="term" value="F:1,4-dihydroxy-2-naphthoate polyprenyltransferase activity"/>
    <property type="evidence" value="ECO:0007669"/>
    <property type="project" value="UniProtKB-EC"/>
</dbReference>
<sequence>MTENICSIPTLSPLRAWLESLRLRTLPLACASVITGSALAWWHGHFRLSVAVLALLTTALLQILSNLANDYGDAIKGSDTPERIGPLRGMQKGMISQKQMRFALVITIVLTIASGLTLVVSACRSISDIFGFLALGALAIVAAIAYTVGKKPYGYLGLGDASVLIFFGWLGVLGSYYLQAHNFHAILLYPASGCGLLAVAVLNANNMRDIENDRQNGKFTLAVRLGPTRARYYHLLLLSASLLCFALFAAMNSLGVTGWLFLLASPLLFRQGRYVLEQTSALAMRPLLVKMVKSALLVNLLFAVGLVIN</sequence>
<dbReference type="PIRSF" id="PIRSF005355">
    <property type="entry name" value="UBIAD1"/>
    <property type="match status" value="1"/>
</dbReference>
<dbReference type="PANTHER" id="PTHR13929">
    <property type="entry name" value="1,4-DIHYDROXY-2-NAPHTHOATE OCTAPRENYLTRANSFERASE"/>
    <property type="match status" value="1"/>
</dbReference>
<gene>
    <name evidence="8" type="primary">menA</name>
    <name evidence="10" type="ORF">ABW286_19800</name>
</gene>
<dbReference type="HAMAP" id="MF_01937">
    <property type="entry name" value="MenA_1"/>
    <property type="match status" value="1"/>
</dbReference>
<keyword evidence="6 8" id="KW-1133">Transmembrane helix</keyword>
<feature type="transmembrane region" description="Helical" evidence="8">
    <location>
        <begin position="232"/>
        <end position="250"/>
    </location>
</feature>
<dbReference type="CDD" id="cd13962">
    <property type="entry name" value="PT_UbiA_UBIAD1"/>
    <property type="match status" value="1"/>
</dbReference>
<feature type="transmembrane region" description="Helical" evidence="8">
    <location>
        <begin position="48"/>
        <end position="68"/>
    </location>
</feature>
<dbReference type="Proteomes" id="UP001554567">
    <property type="component" value="Unassembled WGS sequence"/>
</dbReference>
<evidence type="ECO:0000313" key="11">
    <source>
        <dbReference type="Proteomes" id="UP001554567"/>
    </source>
</evidence>
<feature type="transmembrane region" description="Helical" evidence="8">
    <location>
        <begin position="102"/>
        <end position="123"/>
    </location>
</feature>
<proteinExistence type="inferred from homology"/>
<feature type="transmembrane region" description="Helical" evidence="8">
    <location>
        <begin position="183"/>
        <end position="204"/>
    </location>
</feature>
<keyword evidence="5 8" id="KW-0812">Transmembrane</keyword>
<dbReference type="NCBIfam" id="NF004750">
    <property type="entry name" value="PRK06080.1-2"/>
    <property type="match status" value="1"/>
</dbReference>
<evidence type="ECO:0000256" key="9">
    <source>
        <dbReference type="NCBIfam" id="TIGR00751"/>
    </source>
</evidence>
<feature type="transmembrane region" description="Helical" evidence="8">
    <location>
        <begin position="155"/>
        <end position="177"/>
    </location>
</feature>
<comment type="pathway">
    <text evidence="8">Quinol/quinone metabolism; menaquinone biosynthesis; menaquinol from 1,4-dihydroxy-2-naphthoate: step 1/2.</text>
</comment>
<keyword evidence="3 8" id="KW-1003">Cell membrane</keyword>
<dbReference type="InterPro" id="IPR000537">
    <property type="entry name" value="UbiA_prenyltransferase"/>
</dbReference>
<evidence type="ECO:0000256" key="1">
    <source>
        <dbReference type="ARBA" id="ARBA00004141"/>
    </source>
</evidence>
<dbReference type="EC" id="2.5.1.74" evidence="8 9"/>
<evidence type="ECO:0000256" key="5">
    <source>
        <dbReference type="ARBA" id="ARBA00022692"/>
    </source>
</evidence>
<evidence type="ECO:0000256" key="3">
    <source>
        <dbReference type="ARBA" id="ARBA00022475"/>
    </source>
</evidence>
<keyword evidence="2 8" id="KW-0474">Menaquinone biosynthesis</keyword>
<evidence type="ECO:0000256" key="8">
    <source>
        <dbReference type="HAMAP-Rule" id="MF_01937"/>
    </source>
</evidence>